<dbReference type="AlphaFoldDB" id="A0A7G9FPU0"/>
<dbReference type="RefSeq" id="WP_249321729.1">
    <property type="nucleotide sequence ID" value="NZ_CP060632.1"/>
</dbReference>
<evidence type="ECO:0000313" key="2">
    <source>
        <dbReference type="Proteomes" id="UP000515819"/>
    </source>
</evidence>
<gene>
    <name evidence="1" type="ORF">H9Q76_04620</name>
</gene>
<evidence type="ECO:0000313" key="1">
    <source>
        <dbReference type="EMBL" id="QNM00572.1"/>
    </source>
</evidence>
<dbReference type="EMBL" id="CP060632">
    <property type="protein sequence ID" value="QNM00572.1"/>
    <property type="molecule type" value="Genomic_DNA"/>
</dbReference>
<protein>
    <submittedName>
        <fullName evidence="1">Uncharacterized protein</fullName>
    </submittedName>
</protein>
<reference evidence="1 2" key="1">
    <citation type="submission" date="2020-08" db="EMBL/GenBank/DDBJ databases">
        <authorList>
            <person name="Liu C."/>
            <person name="Sun Q."/>
        </authorList>
    </citation>
    <scope>NUCLEOTIDE SEQUENCE [LARGE SCALE GENOMIC DNA]</scope>
    <source>
        <strain evidence="1 2">NSJ-4</strain>
    </source>
</reference>
<accession>A0A7G9FPU0</accession>
<sequence length="209" mass="24653">MDKRIRMSQEEMHNYFIREQKVMQYGIEFFRDLCRNSISTDTCIMVNDKVIPLSCFNIMDEYLYSIDNDLDYAVQGGFVSAGKRQAYIRIGIDASNSILNKRLKRTIRHEIIHYYLWVLGLPYADDSLEFWCLCYVYDAGAYEKINYSNEKYYKLFVDLFDSYVADLPCNVKHILTGQMIAGISKTPIEEYKDFVVDMVNKMKKLYSLI</sequence>
<dbReference type="Proteomes" id="UP000515819">
    <property type="component" value="Chromosome"/>
</dbReference>
<proteinExistence type="predicted"/>
<dbReference type="KEGG" id="wcp:H9Q76_04620"/>
<keyword evidence="2" id="KW-1185">Reference proteome</keyword>
<name>A0A7G9FPU0_9FIRM</name>
<organism evidence="1 2">
    <name type="scientific">Wujia chipingensis</name>
    <dbReference type="NCBI Taxonomy" id="2763670"/>
    <lineage>
        <taxon>Bacteria</taxon>
        <taxon>Bacillati</taxon>
        <taxon>Bacillota</taxon>
        <taxon>Clostridia</taxon>
        <taxon>Lachnospirales</taxon>
        <taxon>Lachnospiraceae</taxon>
        <taxon>Wujia</taxon>
    </lineage>
</organism>